<keyword evidence="11" id="KW-0436">Ligase</keyword>
<dbReference type="PROSITE" id="PS50089">
    <property type="entry name" value="ZF_RING_2"/>
    <property type="match status" value="1"/>
</dbReference>
<keyword evidence="12" id="KW-1185">Reference proteome</keyword>
<dbReference type="Gene3D" id="3.30.40.10">
    <property type="entry name" value="Zinc/RING finger domain, C3HC4 (zinc finger)"/>
    <property type="match status" value="1"/>
</dbReference>
<dbReference type="SMART" id="SM00184">
    <property type="entry name" value="RING"/>
    <property type="match status" value="1"/>
</dbReference>
<feature type="region of interest" description="Disordered" evidence="8">
    <location>
        <begin position="295"/>
        <end position="493"/>
    </location>
</feature>
<dbReference type="PROSITE" id="PS00518">
    <property type="entry name" value="ZF_RING_1"/>
    <property type="match status" value="1"/>
</dbReference>
<feature type="domain" description="RING-type" evidence="9">
    <location>
        <begin position="189"/>
        <end position="233"/>
    </location>
</feature>
<dbReference type="SUPFAM" id="SSF52113">
    <property type="entry name" value="BRCT domain"/>
    <property type="match status" value="1"/>
</dbReference>
<dbReference type="SUPFAM" id="SSF57850">
    <property type="entry name" value="RING/U-box"/>
    <property type="match status" value="1"/>
</dbReference>
<dbReference type="InterPro" id="IPR001841">
    <property type="entry name" value="Znf_RING"/>
</dbReference>
<gene>
    <name evidence="11" type="primary">Contig9566.g10231</name>
    <name evidence="11" type="ORF">STYLEM_17795</name>
</gene>
<dbReference type="InterPro" id="IPR036420">
    <property type="entry name" value="BRCT_dom_sf"/>
</dbReference>
<feature type="domain" description="BRCT" evidence="10">
    <location>
        <begin position="658"/>
        <end position="764"/>
    </location>
</feature>
<protein>
    <recommendedName>
        <fullName evidence="6">RING-type E3 ubiquitin transferase BRCA1</fullName>
    </recommendedName>
</protein>
<feature type="compositionally biased region" description="Polar residues" evidence="8">
    <location>
        <begin position="480"/>
        <end position="493"/>
    </location>
</feature>
<dbReference type="Proteomes" id="UP000039865">
    <property type="component" value="Unassembled WGS sequence"/>
</dbReference>
<evidence type="ECO:0000256" key="5">
    <source>
        <dbReference type="ARBA" id="ARBA00022833"/>
    </source>
</evidence>
<evidence type="ECO:0000256" key="6">
    <source>
        <dbReference type="ARBA" id="ARBA00031556"/>
    </source>
</evidence>
<dbReference type="EMBL" id="CCKQ01016793">
    <property type="protein sequence ID" value="CDW88672.1"/>
    <property type="molecule type" value="Genomic_DNA"/>
</dbReference>
<evidence type="ECO:0000259" key="10">
    <source>
        <dbReference type="PROSITE" id="PS50172"/>
    </source>
</evidence>
<feature type="compositionally biased region" description="Basic and acidic residues" evidence="8">
    <location>
        <begin position="316"/>
        <end position="331"/>
    </location>
</feature>
<keyword evidence="5" id="KW-0862">Zinc</keyword>
<evidence type="ECO:0000256" key="2">
    <source>
        <dbReference type="ARBA" id="ARBA00022454"/>
    </source>
</evidence>
<feature type="compositionally biased region" description="Polar residues" evidence="8">
    <location>
        <begin position="372"/>
        <end position="397"/>
    </location>
</feature>
<dbReference type="Gene3D" id="3.40.50.10190">
    <property type="entry name" value="BRCT domain"/>
    <property type="match status" value="1"/>
</dbReference>
<organism evidence="11 12">
    <name type="scientific">Stylonychia lemnae</name>
    <name type="common">Ciliate</name>
    <dbReference type="NCBI Taxonomy" id="5949"/>
    <lineage>
        <taxon>Eukaryota</taxon>
        <taxon>Sar</taxon>
        <taxon>Alveolata</taxon>
        <taxon>Ciliophora</taxon>
        <taxon>Intramacronucleata</taxon>
        <taxon>Spirotrichea</taxon>
        <taxon>Stichotrichia</taxon>
        <taxon>Sporadotrichida</taxon>
        <taxon>Oxytrichidae</taxon>
        <taxon>Stylonychinae</taxon>
        <taxon>Stylonychia</taxon>
    </lineage>
</organism>
<evidence type="ECO:0000256" key="3">
    <source>
        <dbReference type="ARBA" id="ARBA00022723"/>
    </source>
</evidence>
<keyword evidence="2" id="KW-0158">Chromosome</keyword>
<feature type="compositionally biased region" description="Acidic residues" evidence="8">
    <location>
        <begin position="411"/>
        <end position="422"/>
    </location>
</feature>
<evidence type="ECO:0000259" key="9">
    <source>
        <dbReference type="PROSITE" id="PS50089"/>
    </source>
</evidence>
<dbReference type="PROSITE" id="PS50172">
    <property type="entry name" value="BRCT"/>
    <property type="match status" value="1"/>
</dbReference>
<dbReference type="GO" id="GO:0016874">
    <property type="term" value="F:ligase activity"/>
    <property type="evidence" value="ECO:0007669"/>
    <property type="project" value="UniProtKB-KW"/>
</dbReference>
<dbReference type="InterPro" id="IPR017907">
    <property type="entry name" value="Znf_RING_CS"/>
</dbReference>
<dbReference type="InterPro" id="IPR018957">
    <property type="entry name" value="Znf_C3HC4_RING-type"/>
</dbReference>
<dbReference type="GO" id="GO:0005694">
    <property type="term" value="C:chromosome"/>
    <property type="evidence" value="ECO:0007669"/>
    <property type="project" value="UniProtKB-SubCell"/>
</dbReference>
<evidence type="ECO:0000313" key="12">
    <source>
        <dbReference type="Proteomes" id="UP000039865"/>
    </source>
</evidence>
<evidence type="ECO:0000313" key="11">
    <source>
        <dbReference type="EMBL" id="CDW88672.1"/>
    </source>
</evidence>
<evidence type="ECO:0000256" key="7">
    <source>
        <dbReference type="PROSITE-ProRule" id="PRU00175"/>
    </source>
</evidence>
<sequence>MRQSLTLNDILASKSDCTSNNGTNFSLYLREQSPTATLSKKIIIKATSRKSDLDSALNFQCEEVKALDVTKDGEEFDQYQTFTPNSKNQESICQLPWDVSMKFSAGSFNSKHSDIMPTEKVEESKKVQFKVENQEEEIKVKQNQLDRPSTTYSDILQEKSPQIHRSFKNPGGYHLSDELYQRMAHEFRCPICKDIPEKVWFLACAHFFCEGCLQRQVNRQKTDTEFPRCAECNQEFSYRNKKKNQKFEKLLELFKEIRSDNNIMTQIPQMEQFMFDPFKAAEKLKSSRLQMLKTLNPRNEVDPQNDKNEIQQNENQKQEKNVKPAKRKSDQSDQNQTQKKNNQRVQSMPSKQAVQQKLSFSTVAKRRDSTEIRNMSGNKAGNNKSTRRNSQVNQNNKIKNERKDQQPLNQVDEDEFDDENEIELPIRRDVNQNDRGEHEEIKVQKKRGRPPSKIVVDKDRNNKINNTNTGTAGKEKKNRISTTQQNSGQLQNQRRVTGTFIEKRQSLEEGKGTDAFSNQNNTTVNRNNKKRKIQEIEPVDEVKQVLKKRKINTVNNHPQPVRNNKLLTIMQKFKHIKFIDRAQFSQAIIQNPTQKILVVQSCEVLLSYPKVIQALAYGIPIVSCAWINQMLNVNNEQQLAQFQDKFSFMNYAKKQHPDISKLFHGFHFTLHTELDKDKKELLTNVLNRCGGVTSRGTVKRNGPNQFIMVHVGLKGNNLTQEEYDKQQADFQISNEFPQQFKVNSQWISQCIIRGHTLQHNDVFFQAK</sequence>
<keyword evidence="4 7" id="KW-0863">Zinc-finger</keyword>
<dbReference type="InterPro" id="IPR001357">
    <property type="entry name" value="BRCT_dom"/>
</dbReference>
<feature type="compositionally biased region" description="Basic and acidic residues" evidence="8">
    <location>
        <begin position="299"/>
        <end position="309"/>
    </location>
</feature>
<comment type="subcellular location">
    <subcellularLocation>
        <location evidence="1">Chromosome</location>
    </subcellularLocation>
</comment>
<dbReference type="Pfam" id="PF00097">
    <property type="entry name" value="zf-C3HC4"/>
    <property type="match status" value="1"/>
</dbReference>
<accession>A0A078B5T5</accession>
<dbReference type="GO" id="GO:0008270">
    <property type="term" value="F:zinc ion binding"/>
    <property type="evidence" value="ECO:0007669"/>
    <property type="project" value="UniProtKB-KW"/>
</dbReference>
<evidence type="ECO:0000256" key="8">
    <source>
        <dbReference type="SAM" id="MobiDB-lite"/>
    </source>
</evidence>
<feature type="compositionally biased region" description="Polar residues" evidence="8">
    <location>
        <begin position="332"/>
        <end position="362"/>
    </location>
</feature>
<name>A0A078B5T5_STYLE</name>
<dbReference type="InterPro" id="IPR013083">
    <property type="entry name" value="Znf_RING/FYVE/PHD"/>
</dbReference>
<evidence type="ECO:0000256" key="1">
    <source>
        <dbReference type="ARBA" id="ARBA00004286"/>
    </source>
</evidence>
<dbReference type="InParanoid" id="A0A078B5T5"/>
<keyword evidence="3" id="KW-0479">Metal-binding</keyword>
<evidence type="ECO:0000256" key="4">
    <source>
        <dbReference type="ARBA" id="ARBA00022771"/>
    </source>
</evidence>
<dbReference type="AlphaFoldDB" id="A0A078B5T5"/>
<reference evidence="11 12" key="1">
    <citation type="submission" date="2014-06" db="EMBL/GenBank/DDBJ databases">
        <authorList>
            <person name="Swart Estienne"/>
        </authorList>
    </citation>
    <scope>NUCLEOTIDE SEQUENCE [LARGE SCALE GENOMIC DNA]</scope>
    <source>
        <strain evidence="11 12">130c</strain>
    </source>
</reference>
<feature type="compositionally biased region" description="Basic and acidic residues" evidence="8">
    <location>
        <begin position="424"/>
        <end position="443"/>
    </location>
</feature>
<proteinExistence type="predicted"/>